<accession>A0ABY9XGE2</accession>
<dbReference type="GeneID" id="88857425"/>
<feature type="transmembrane region" description="Helical" evidence="1">
    <location>
        <begin position="46"/>
        <end position="63"/>
    </location>
</feature>
<keyword evidence="1" id="KW-0812">Transmembrane</keyword>
<keyword evidence="1" id="KW-1133">Transmembrane helix</keyword>
<reference evidence="2 3" key="1">
    <citation type="journal article" date="2023" name="Access Microbiol">
        <title>The genome of a steinernematid-associated Pseudomonas piscis bacterium encodes the biosynthesis of insect toxins.</title>
        <authorList>
            <person name="Awori R.M."/>
            <person name="Hendre P."/>
            <person name="Amugune N.O."/>
        </authorList>
    </citation>
    <scope>NUCLEOTIDE SEQUENCE [LARGE SCALE GENOMIC DNA]</scope>
    <source>
        <strain evidence="2 3">97</strain>
    </source>
</reference>
<gene>
    <name evidence="2" type="ORF">QL112_017670</name>
</gene>
<dbReference type="Proteomes" id="UP001300348">
    <property type="component" value="Chromosome"/>
</dbReference>
<organism evidence="2 3">
    <name type="scientific">Xenorhabdus griffiniae</name>
    <dbReference type="NCBI Taxonomy" id="351672"/>
    <lineage>
        <taxon>Bacteria</taxon>
        <taxon>Pseudomonadati</taxon>
        <taxon>Pseudomonadota</taxon>
        <taxon>Gammaproteobacteria</taxon>
        <taxon>Enterobacterales</taxon>
        <taxon>Morganellaceae</taxon>
        <taxon>Xenorhabdus</taxon>
    </lineage>
</organism>
<dbReference type="InterPro" id="IPR009885">
    <property type="entry name" value="DUF1435"/>
</dbReference>
<proteinExistence type="predicted"/>
<dbReference type="Pfam" id="PF07256">
    <property type="entry name" value="DUF1435"/>
    <property type="match status" value="1"/>
</dbReference>
<name>A0ABY9XGE2_9GAMM</name>
<keyword evidence="1" id="KW-0472">Membrane</keyword>
<feature type="transmembrane region" description="Helical" evidence="1">
    <location>
        <begin position="20"/>
        <end position="40"/>
    </location>
</feature>
<protein>
    <submittedName>
        <fullName evidence="2">DUF1435 family protein</fullName>
    </submittedName>
</protein>
<keyword evidence="3" id="KW-1185">Reference proteome</keyword>
<evidence type="ECO:0000256" key="1">
    <source>
        <dbReference type="SAM" id="Phobius"/>
    </source>
</evidence>
<dbReference type="EMBL" id="CP133647">
    <property type="protein sequence ID" value="WNH01606.1"/>
    <property type="molecule type" value="Genomic_DNA"/>
</dbReference>
<sequence length="92" mass="10278">MFSEKWKLKPFFCQSMMGFWGLLLSSLVTSALVVSVLEIVGAGIEQFKFIIQGALLLTLVLLLHRNARHFLLIPAGIAVICSLFACLRYLGY</sequence>
<feature type="transmembrane region" description="Helical" evidence="1">
    <location>
        <begin position="70"/>
        <end position="90"/>
    </location>
</feature>
<evidence type="ECO:0000313" key="2">
    <source>
        <dbReference type="EMBL" id="WNH01606.1"/>
    </source>
</evidence>
<evidence type="ECO:0000313" key="3">
    <source>
        <dbReference type="Proteomes" id="UP001300348"/>
    </source>
</evidence>
<dbReference type="RefSeq" id="WP_189758284.1">
    <property type="nucleotide sequence ID" value="NZ_CAWPOC010000057.1"/>
</dbReference>